<dbReference type="Proteomes" id="UP000736672">
    <property type="component" value="Unassembled WGS sequence"/>
</dbReference>
<dbReference type="EMBL" id="JAGTJS010000016">
    <property type="protein sequence ID" value="KAH7246783.1"/>
    <property type="molecule type" value="Genomic_DNA"/>
</dbReference>
<proteinExistence type="predicted"/>
<accession>A0A9P9GWB6</accession>
<keyword evidence="3" id="KW-1185">Reference proteome</keyword>
<dbReference type="AlphaFoldDB" id="A0A9P9GWB6"/>
<reference evidence="2" key="1">
    <citation type="journal article" date="2021" name="Nat. Commun.">
        <title>Genetic determinants of endophytism in the Arabidopsis root mycobiome.</title>
        <authorList>
            <person name="Mesny F."/>
            <person name="Miyauchi S."/>
            <person name="Thiergart T."/>
            <person name="Pickel B."/>
            <person name="Atanasova L."/>
            <person name="Karlsson M."/>
            <person name="Huettel B."/>
            <person name="Barry K.W."/>
            <person name="Haridas S."/>
            <person name="Chen C."/>
            <person name="Bauer D."/>
            <person name="Andreopoulos W."/>
            <person name="Pangilinan J."/>
            <person name="LaButti K."/>
            <person name="Riley R."/>
            <person name="Lipzen A."/>
            <person name="Clum A."/>
            <person name="Drula E."/>
            <person name="Henrissat B."/>
            <person name="Kohler A."/>
            <person name="Grigoriev I.V."/>
            <person name="Martin F.M."/>
            <person name="Hacquard S."/>
        </authorList>
    </citation>
    <scope>NUCLEOTIDE SEQUENCE</scope>
    <source>
        <strain evidence="2">FSSC 5 MPI-SDFR-AT-0091</strain>
    </source>
</reference>
<evidence type="ECO:0000256" key="1">
    <source>
        <dbReference type="SAM" id="MobiDB-lite"/>
    </source>
</evidence>
<comment type="caution">
    <text evidence="2">The sequence shown here is derived from an EMBL/GenBank/DDBJ whole genome shotgun (WGS) entry which is preliminary data.</text>
</comment>
<feature type="region of interest" description="Disordered" evidence="1">
    <location>
        <begin position="45"/>
        <end position="76"/>
    </location>
</feature>
<name>A0A9P9GWB6_FUSSL</name>
<protein>
    <submittedName>
        <fullName evidence="2">Uncharacterized protein</fullName>
    </submittedName>
</protein>
<organism evidence="2 3">
    <name type="scientific">Fusarium solani</name>
    <name type="common">Filamentous fungus</name>
    <dbReference type="NCBI Taxonomy" id="169388"/>
    <lineage>
        <taxon>Eukaryota</taxon>
        <taxon>Fungi</taxon>
        <taxon>Dikarya</taxon>
        <taxon>Ascomycota</taxon>
        <taxon>Pezizomycotina</taxon>
        <taxon>Sordariomycetes</taxon>
        <taxon>Hypocreomycetidae</taxon>
        <taxon>Hypocreales</taxon>
        <taxon>Nectriaceae</taxon>
        <taxon>Fusarium</taxon>
        <taxon>Fusarium solani species complex</taxon>
    </lineage>
</organism>
<sequence>MIHMFSFDGDVSLEAGFRRRARLVDKPGGTRLGDQKTHRRLQLDISSRQANKESGKSPRVMSRGRRLQEGNATSLPETSDRWEDLQLLGFWEHPRCCFAFRMSILLESQAPCRTEELARVAATNTVKRQCACQVNHLPAWLLVYVTNSVDVAKRLQITQVLLSSSHPVPSSSGARTARRLRACRSSATATTARVHQGKGLCQFLEASTTSRWLQKGGPDGLDPGIRTMHWSMVEASWALDDATTIAVGAHRIRSKCLLRSLVQ</sequence>
<gene>
    <name evidence="2" type="ORF">B0J15DRAFT_74059</name>
</gene>
<evidence type="ECO:0000313" key="2">
    <source>
        <dbReference type="EMBL" id="KAH7246783.1"/>
    </source>
</evidence>
<evidence type="ECO:0000313" key="3">
    <source>
        <dbReference type="Proteomes" id="UP000736672"/>
    </source>
</evidence>